<feature type="coiled-coil region" evidence="1">
    <location>
        <begin position="122"/>
        <end position="167"/>
    </location>
</feature>
<feature type="coiled-coil region" evidence="1">
    <location>
        <begin position="196"/>
        <end position="286"/>
    </location>
</feature>
<evidence type="ECO:0000256" key="2">
    <source>
        <dbReference type="SAM" id="MobiDB-lite"/>
    </source>
</evidence>
<reference evidence="3 4" key="1">
    <citation type="submission" date="2018-10" db="EMBL/GenBank/DDBJ databases">
        <title>Genomic Encyclopedia of Archaeal and Bacterial Type Strains, Phase II (KMG-II): from individual species to whole genera.</title>
        <authorList>
            <person name="Goeker M."/>
        </authorList>
    </citation>
    <scope>NUCLEOTIDE SEQUENCE [LARGE SCALE GENOMIC DNA]</scope>
    <source>
        <strain evidence="3 4">NSB1</strain>
    </source>
</reference>
<evidence type="ECO:0000313" key="3">
    <source>
        <dbReference type="EMBL" id="RKT59869.1"/>
    </source>
</evidence>
<keyword evidence="1" id="KW-0175">Coiled coil</keyword>
<name>A0A495WEU2_9BACT</name>
<dbReference type="OrthoDB" id="1090886at2"/>
<organism evidence="3 4">
    <name type="scientific">Coprobacter fastidiosus NSB1 = JCM 33896</name>
    <dbReference type="NCBI Taxonomy" id="1349822"/>
    <lineage>
        <taxon>Bacteria</taxon>
        <taxon>Pseudomonadati</taxon>
        <taxon>Bacteroidota</taxon>
        <taxon>Bacteroidia</taxon>
        <taxon>Bacteroidales</taxon>
        <taxon>Barnesiellaceae</taxon>
        <taxon>Coprobacter</taxon>
    </lineage>
</organism>
<protein>
    <submittedName>
        <fullName evidence="3">Uncharacterized protein</fullName>
    </submittedName>
</protein>
<dbReference type="GeneID" id="92928341"/>
<gene>
    <name evidence="3" type="ORF">BC742_0792</name>
</gene>
<comment type="caution">
    <text evidence="3">The sequence shown here is derived from an EMBL/GenBank/DDBJ whole genome shotgun (WGS) entry which is preliminary data.</text>
</comment>
<evidence type="ECO:0000256" key="1">
    <source>
        <dbReference type="SAM" id="Coils"/>
    </source>
</evidence>
<dbReference type="AlphaFoldDB" id="A0A495WEU2"/>
<dbReference type="RefSeq" id="WP_147404867.1">
    <property type="nucleotide sequence ID" value="NZ_KI440808.1"/>
</dbReference>
<keyword evidence="4" id="KW-1185">Reference proteome</keyword>
<sequence length="584" mass="67861">MKSKFMKSMQLLWQASSVTNEEDEVLQEKESARQDCSIDPALAKEYVRALTEEQIPQPLLDKMADLINESIPELVRQSIDKEAEKRNIYNHLLSPFTDYIRFIYEKIQTEGSSQWKQDEIRLKEQVKELNDYIHELSSKQEEFQSQYLSAERQKRALGERVHELEMRIVTFEADKEQSDMEKSALNNKLKVAAVQEKNKADELAALQEEKSRLEQELAKVQQVDLSLPDKLQKATEKAENLQKHLDSVIAKQQDADNAFVTLQTENAGLQDELDQMIAENKELHESLTKVLHAKDDAVRQAVEREEMLKRKVDSLLLEKQQLFDLSVSKENEIESARNELRILTEELEKQKNADKMLTETLDAKARLEAALSESEDQVRSLKQNIGNEERRSGELQSSVKLLESRIDLLEKEKKDVSALLEKKSAELDAQRKQTEETEANLRDMIDIKHQLLVANDMLAAVKAQRQDLFAEVEKEKSERTELQQKLLISEETLRQFENDQQIDRKNIRALMAEIDVLKDELKKNSRDSRFLDEPEELDWLVPTRPDTPEEIARKKAEKKLQEKELMAEEEKTEVKPDPSQMSLW</sequence>
<feature type="region of interest" description="Disordered" evidence="2">
    <location>
        <begin position="555"/>
        <end position="584"/>
    </location>
</feature>
<feature type="coiled-coil region" evidence="1">
    <location>
        <begin position="319"/>
        <end position="527"/>
    </location>
</feature>
<dbReference type="EMBL" id="RBXN01000002">
    <property type="protein sequence ID" value="RKT59869.1"/>
    <property type="molecule type" value="Genomic_DNA"/>
</dbReference>
<feature type="compositionally biased region" description="Basic and acidic residues" evidence="2">
    <location>
        <begin position="555"/>
        <end position="576"/>
    </location>
</feature>
<dbReference type="Proteomes" id="UP000269493">
    <property type="component" value="Unassembled WGS sequence"/>
</dbReference>
<evidence type="ECO:0000313" key="4">
    <source>
        <dbReference type="Proteomes" id="UP000269493"/>
    </source>
</evidence>
<accession>A0A495WEU2</accession>
<proteinExistence type="predicted"/>